<dbReference type="PANTHER" id="PTHR11266">
    <property type="entry name" value="PEROXISOMAL MEMBRANE PROTEIN 2, PXMP2 MPV17"/>
    <property type="match status" value="1"/>
</dbReference>
<reference evidence="7 9" key="1">
    <citation type="journal article" date="2012" name="Nature">
        <title>Algal genomes reveal evolutionary mosaicism and the fate of nucleomorphs.</title>
        <authorList>
            <consortium name="DOE Joint Genome Institute"/>
            <person name="Curtis B.A."/>
            <person name="Tanifuji G."/>
            <person name="Burki F."/>
            <person name="Gruber A."/>
            <person name="Irimia M."/>
            <person name="Maruyama S."/>
            <person name="Arias M.C."/>
            <person name="Ball S.G."/>
            <person name="Gile G.H."/>
            <person name="Hirakawa Y."/>
            <person name="Hopkins J.F."/>
            <person name="Kuo A."/>
            <person name="Rensing S.A."/>
            <person name="Schmutz J."/>
            <person name="Symeonidi A."/>
            <person name="Elias M."/>
            <person name="Eveleigh R.J."/>
            <person name="Herman E.K."/>
            <person name="Klute M.J."/>
            <person name="Nakayama T."/>
            <person name="Obornik M."/>
            <person name="Reyes-Prieto A."/>
            <person name="Armbrust E.V."/>
            <person name="Aves S.J."/>
            <person name="Beiko R.G."/>
            <person name="Coutinho P."/>
            <person name="Dacks J.B."/>
            <person name="Durnford D.G."/>
            <person name="Fast N.M."/>
            <person name="Green B.R."/>
            <person name="Grisdale C.J."/>
            <person name="Hempel F."/>
            <person name="Henrissat B."/>
            <person name="Hoppner M.P."/>
            <person name="Ishida K."/>
            <person name="Kim E."/>
            <person name="Koreny L."/>
            <person name="Kroth P.G."/>
            <person name="Liu Y."/>
            <person name="Malik S.B."/>
            <person name="Maier U.G."/>
            <person name="McRose D."/>
            <person name="Mock T."/>
            <person name="Neilson J.A."/>
            <person name="Onodera N.T."/>
            <person name="Poole A.M."/>
            <person name="Pritham E.J."/>
            <person name="Richards T.A."/>
            <person name="Rocap G."/>
            <person name="Roy S.W."/>
            <person name="Sarai C."/>
            <person name="Schaack S."/>
            <person name="Shirato S."/>
            <person name="Slamovits C.H."/>
            <person name="Spencer D.F."/>
            <person name="Suzuki S."/>
            <person name="Worden A.Z."/>
            <person name="Zauner S."/>
            <person name="Barry K."/>
            <person name="Bell C."/>
            <person name="Bharti A.K."/>
            <person name="Crow J.A."/>
            <person name="Grimwood J."/>
            <person name="Kramer R."/>
            <person name="Lindquist E."/>
            <person name="Lucas S."/>
            <person name="Salamov A."/>
            <person name="McFadden G.I."/>
            <person name="Lane C.E."/>
            <person name="Keeling P.J."/>
            <person name="Gray M.W."/>
            <person name="Grigoriev I.V."/>
            <person name="Archibald J.M."/>
        </authorList>
    </citation>
    <scope>NUCLEOTIDE SEQUENCE</scope>
    <source>
        <strain evidence="7 9">CCMP2712</strain>
    </source>
</reference>
<sequence>MGSAPRLFSSAWSAYSSALRSHPLTTNIVTSGCITVASDTIAQTVSKGDECRPFPHYIDPKRTLTMLGWGTAVSGFGMFHWFKFLERLIPSENITPGKIAAKVLINQIGLAPTLNGGFFGVSTARHHDLGTAEGRGR</sequence>
<proteinExistence type="inferred from homology"/>
<dbReference type="GeneID" id="17303640"/>
<name>L1JFL4_GUITC</name>
<evidence type="ECO:0000256" key="1">
    <source>
        <dbReference type="ARBA" id="ARBA00004141"/>
    </source>
</evidence>
<dbReference type="GO" id="GO:0005737">
    <property type="term" value="C:cytoplasm"/>
    <property type="evidence" value="ECO:0007669"/>
    <property type="project" value="TreeGrafter"/>
</dbReference>
<dbReference type="HOGENOM" id="CLU_1869056_0_0_1"/>
<evidence type="ECO:0000256" key="2">
    <source>
        <dbReference type="ARBA" id="ARBA00006824"/>
    </source>
</evidence>
<accession>L1JFL4</accession>
<evidence type="ECO:0000313" key="9">
    <source>
        <dbReference type="Proteomes" id="UP000011087"/>
    </source>
</evidence>
<evidence type="ECO:0000256" key="3">
    <source>
        <dbReference type="ARBA" id="ARBA00022692"/>
    </source>
</evidence>
<dbReference type="PROSITE" id="PS51257">
    <property type="entry name" value="PROKAR_LIPOPROTEIN"/>
    <property type="match status" value="1"/>
</dbReference>
<dbReference type="OrthoDB" id="430207at2759"/>
<comment type="subcellular location">
    <subcellularLocation>
        <location evidence="1">Membrane</location>
        <topology evidence="1">Multi-pass membrane protein</topology>
    </subcellularLocation>
</comment>
<evidence type="ECO:0000256" key="6">
    <source>
        <dbReference type="RuleBase" id="RU363053"/>
    </source>
</evidence>
<evidence type="ECO:0000313" key="7">
    <source>
        <dbReference type="EMBL" id="EKX46890.1"/>
    </source>
</evidence>
<reference evidence="8" key="3">
    <citation type="submission" date="2016-03" db="UniProtKB">
        <authorList>
            <consortium name="EnsemblProtists"/>
        </authorList>
    </citation>
    <scope>IDENTIFICATION</scope>
</reference>
<reference evidence="9" key="2">
    <citation type="submission" date="2012-11" db="EMBL/GenBank/DDBJ databases">
        <authorList>
            <person name="Kuo A."/>
            <person name="Curtis B.A."/>
            <person name="Tanifuji G."/>
            <person name="Burki F."/>
            <person name="Gruber A."/>
            <person name="Irimia M."/>
            <person name="Maruyama S."/>
            <person name="Arias M.C."/>
            <person name="Ball S.G."/>
            <person name="Gile G.H."/>
            <person name="Hirakawa Y."/>
            <person name="Hopkins J.F."/>
            <person name="Rensing S.A."/>
            <person name="Schmutz J."/>
            <person name="Symeonidi A."/>
            <person name="Elias M."/>
            <person name="Eveleigh R.J."/>
            <person name="Herman E.K."/>
            <person name="Klute M.J."/>
            <person name="Nakayama T."/>
            <person name="Obornik M."/>
            <person name="Reyes-Prieto A."/>
            <person name="Armbrust E.V."/>
            <person name="Aves S.J."/>
            <person name="Beiko R.G."/>
            <person name="Coutinho P."/>
            <person name="Dacks J.B."/>
            <person name="Durnford D.G."/>
            <person name="Fast N.M."/>
            <person name="Green B.R."/>
            <person name="Grisdale C."/>
            <person name="Hempe F."/>
            <person name="Henrissat B."/>
            <person name="Hoppner M.P."/>
            <person name="Ishida K.-I."/>
            <person name="Kim E."/>
            <person name="Koreny L."/>
            <person name="Kroth P.G."/>
            <person name="Liu Y."/>
            <person name="Malik S.-B."/>
            <person name="Maier U.G."/>
            <person name="McRose D."/>
            <person name="Mock T."/>
            <person name="Neilson J.A."/>
            <person name="Onodera N.T."/>
            <person name="Poole A.M."/>
            <person name="Pritham E.J."/>
            <person name="Richards T.A."/>
            <person name="Rocap G."/>
            <person name="Roy S.W."/>
            <person name="Sarai C."/>
            <person name="Schaack S."/>
            <person name="Shirato S."/>
            <person name="Slamovits C.H."/>
            <person name="Spencer D.F."/>
            <person name="Suzuki S."/>
            <person name="Worden A.Z."/>
            <person name="Zauner S."/>
            <person name="Barry K."/>
            <person name="Bell C."/>
            <person name="Bharti A.K."/>
            <person name="Crow J.A."/>
            <person name="Grimwood J."/>
            <person name="Kramer R."/>
            <person name="Lindquist E."/>
            <person name="Lucas S."/>
            <person name="Salamov A."/>
            <person name="McFadden G.I."/>
            <person name="Lane C.E."/>
            <person name="Keeling P.J."/>
            <person name="Gray M.W."/>
            <person name="Grigoriev I.V."/>
            <person name="Archibald J.M."/>
        </authorList>
    </citation>
    <scope>NUCLEOTIDE SEQUENCE</scope>
    <source>
        <strain evidence="9">CCMP2712</strain>
    </source>
</reference>
<dbReference type="GO" id="GO:0016020">
    <property type="term" value="C:membrane"/>
    <property type="evidence" value="ECO:0007669"/>
    <property type="project" value="UniProtKB-SubCell"/>
</dbReference>
<comment type="similarity">
    <text evidence="2 6">Belongs to the peroxisomal membrane protein PXMP2/4 family.</text>
</comment>
<keyword evidence="3" id="KW-0812">Transmembrane</keyword>
<dbReference type="PaxDb" id="55529-EKX46890"/>
<protein>
    <submittedName>
        <fullName evidence="7 8">Uncharacterized protein</fullName>
    </submittedName>
</protein>
<keyword evidence="5" id="KW-0472">Membrane</keyword>
<dbReference type="InterPro" id="IPR007248">
    <property type="entry name" value="Mpv17_PMP22"/>
</dbReference>
<dbReference type="KEGG" id="gtt:GUITHDRAFT_70145"/>
<dbReference type="STRING" id="905079.L1JFL4"/>
<keyword evidence="9" id="KW-1185">Reference proteome</keyword>
<evidence type="ECO:0000256" key="4">
    <source>
        <dbReference type="ARBA" id="ARBA00022989"/>
    </source>
</evidence>
<dbReference type="AlphaFoldDB" id="L1JFL4"/>
<evidence type="ECO:0000313" key="8">
    <source>
        <dbReference type="EnsemblProtists" id="EKX46890"/>
    </source>
</evidence>
<dbReference type="EnsemblProtists" id="EKX46890">
    <property type="protein sequence ID" value="EKX46890"/>
    <property type="gene ID" value="GUITHDRAFT_70145"/>
</dbReference>
<gene>
    <name evidence="7" type="ORF">GUITHDRAFT_70145</name>
</gene>
<dbReference type="RefSeq" id="XP_005833870.1">
    <property type="nucleotide sequence ID" value="XM_005833813.1"/>
</dbReference>
<dbReference type="EMBL" id="JH992992">
    <property type="protein sequence ID" value="EKX46890.1"/>
    <property type="molecule type" value="Genomic_DNA"/>
</dbReference>
<organism evidence="7">
    <name type="scientific">Guillardia theta (strain CCMP2712)</name>
    <name type="common">Cryptophyte</name>
    <dbReference type="NCBI Taxonomy" id="905079"/>
    <lineage>
        <taxon>Eukaryota</taxon>
        <taxon>Cryptophyceae</taxon>
        <taxon>Pyrenomonadales</taxon>
        <taxon>Geminigeraceae</taxon>
        <taxon>Guillardia</taxon>
    </lineage>
</organism>
<dbReference type="Proteomes" id="UP000011087">
    <property type="component" value="Unassembled WGS sequence"/>
</dbReference>
<evidence type="ECO:0000256" key="5">
    <source>
        <dbReference type="ARBA" id="ARBA00023136"/>
    </source>
</evidence>
<dbReference type="eggNOG" id="ENOG502T13U">
    <property type="taxonomic scope" value="Eukaryota"/>
</dbReference>
<keyword evidence="4" id="KW-1133">Transmembrane helix</keyword>